<dbReference type="GO" id="GO:0003677">
    <property type="term" value="F:DNA binding"/>
    <property type="evidence" value="ECO:0007669"/>
    <property type="project" value="UniProtKB-KW"/>
</dbReference>
<dbReference type="Pfam" id="PF18291">
    <property type="entry name" value="HU-HIG"/>
    <property type="match status" value="1"/>
</dbReference>
<keyword evidence="1 3" id="KW-0238">DNA-binding</keyword>
<feature type="domain" description="HU" evidence="2">
    <location>
        <begin position="1"/>
        <end position="121"/>
    </location>
</feature>
<evidence type="ECO:0000313" key="3">
    <source>
        <dbReference type="EMBL" id="MBM6660225.1"/>
    </source>
</evidence>
<dbReference type="InterPro" id="IPR041607">
    <property type="entry name" value="HU-HIG"/>
</dbReference>
<dbReference type="SUPFAM" id="SSF47729">
    <property type="entry name" value="IHF-like DNA-binding proteins"/>
    <property type="match status" value="1"/>
</dbReference>
<evidence type="ECO:0000313" key="4">
    <source>
        <dbReference type="Proteomes" id="UP000764045"/>
    </source>
</evidence>
<evidence type="ECO:0000256" key="1">
    <source>
        <dbReference type="ARBA" id="ARBA00023125"/>
    </source>
</evidence>
<protein>
    <submittedName>
        <fullName evidence="3">HU family DNA-binding protein</fullName>
    </submittedName>
</protein>
<dbReference type="InterPro" id="IPR010992">
    <property type="entry name" value="IHF-like_DNA-bd_dom_sf"/>
</dbReference>
<sequence length="148" mass="16370">MAVQYKLYQNNNSRSKQFGKWYARAVMVDTVDTNRLAEQIEANCTVKRADVLAVLSELVVVMKQELQSSKRVKLDHFGTFKLGLATGPSPSAKEFTAAQNVKDIHVLFQPELHIDKNGRRTKSFIDGCKVSELPGGNAKDGGDAKADE</sequence>
<reference evidence="3 4" key="1">
    <citation type="journal article" date="2021" name="Sci. Rep.">
        <title>The distribution of antibiotic resistance genes in chicken gut microbiota commensals.</title>
        <authorList>
            <person name="Juricova H."/>
            <person name="Matiasovicova J."/>
            <person name="Kubasova T."/>
            <person name="Cejkova D."/>
            <person name="Rychlik I."/>
        </authorList>
    </citation>
    <scope>NUCLEOTIDE SEQUENCE [LARGE SCALE GENOMIC DNA]</scope>
    <source>
        <strain evidence="3 4">An819</strain>
    </source>
</reference>
<proteinExistence type="predicted"/>
<dbReference type="EMBL" id="JACJJL010000001">
    <property type="protein sequence ID" value="MBM6660225.1"/>
    <property type="molecule type" value="Genomic_DNA"/>
</dbReference>
<name>A0A938WIU7_9BACT</name>
<evidence type="ECO:0000259" key="2">
    <source>
        <dbReference type="Pfam" id="PF18291"/>
    </source>
</evidence>
<dbReference type="AlphaFoldDB" id="A0A938WIU7"/>
<comment type="caution">
    <text evidence="3">The sequence shown here is derived from an EMBL/GenBank/DDBJ whole genome shotgun (WGS) entry which is preliminary data.</text>
</comment>
<accession>A0A938WIU7</accession>
<gene>
    <name evidence="3" type="ORF">H6B30_00400</name>
</gene>
<dbReference type="RefSeq" id="WP_205106787.1">
    <property type="nucleotide sequence ID" value="NZ_CAWUJD010000001.1"/>
</dbReference>
<organism evidence="3 4">
    <name type="scientific">Marseilla massiliensis</name>
    <dbReference type="NCBI Taxonomy" id="1841864"/>
    <lineage>
        <taxon>Bacteria</taxon>
        <taxon>Pseudomonadati</taxon>
        <taxon>Bacteroidota</taxon>
        <taxon>Bacteroidia</taxon>
        <taxon>Bacteroidales</taxon>
        <taxon>Prevotellaceae</taxon>
        <taxon>Marseilla</taxon>
    </lineage>
</organism>
<dbReference type="Proteomes" id="UP000764045">
    <property type="component" value="Unassembled WGS sequence"/>
</dbReference>
<dbReference type="Gene3D" id="4.10.520.10">
    <property type="entry name" value="IHF-like DNA-binding proteins"/>
    <property type="match status" value="1"/>
</dbReference>
<keyword evidence="4" id="KW-1185">Reference proteome</keyword>